<evidence type="ECO:0000313" key="3">
    <source>
        <dbReference type="Proteomes" id="UP000624159"/>
    </source>
</evidence>
<evidence type="ECO:0000313" key="2">
    <source>
        <dbReference type="EMBL" id="MBH1929751.1"/>
    </source>
</evidence>
<dbReference type="Pfam" id="PF14568">
    <property type="entry name" value="SUKH_6"/>
    <property type="match status" value="1"/>
</dbReference>
<reference evidence="2 3" key="1">
    <citation type="submission" date="2020-11" db="EMBL/GenBank/DDBJ databases">
        <title>Enhanced detection system for hospital associated transmission using whole genome sequencing surveillance.</title>
        <authorList>
            <person name="Harrison L.H."/>
            <person name="Van Tyne D."/>
            <person name="Marsh J.W."/>
            <person name="Griffith M.P."/>
            <person name="Snyder D.J."/>
            <person name="Cooper V.S."/>
            <person name="Mustapha M."/>
        </authorList>
    </citation>
    <scope>NUCLEOTIDE SEQUENCE [LARGE SCALE GENOMIC DNA]</scope>
    <source>
        <strain evidence="2 3">SER00230</strain>
    </source>
</reference>
<dbReference type="EMBL" id="JADULK010000003">
    <property type="protein sequence ID" value="MBH1929751.1"/>
    <property type="molecule type" value="Genomic_DNA"/>
</dbReference>
<keyword evidence="3" id="KW-1185">Reference proteome</keyword>
<dbReference type="Gene3D" id="3.40.1580.10">
    <property type="entry name" value="SMI1/KNR4-like"/>
    <property type="match status" value="1"/>
</dbReference>
<dbReference type="InterPro" id="IPR037883">
    <property type="entry name" value="Knr4/Smi1-like_sf"/>
</dbReference>
<feature type="domain" description="Knr4/Smi1-like" evidence="1">
    <location>
        <begin position="23"/>
        <end position="147"/>
    </location>
</feature>
<name>A0ABS0MBK3_SERRU</name>
<accession>A0ABS0MBK3</accession>
<dbReference type="Proteomes" id="UP000624159">
    <property type="component" value="Unassembled WGS sequence"/>
</dbReference>
<evidence type="ECO:0000259" key="1">
    <source>
        <dbReference type="SMART" id="SM00860"/>
    </source>
</evidence>
<dbReference type="InterPro" id="IPR018958">
    <property type="entry name" value="Knr4/Smi1-like_dom"/>
</dbReference>
<sequence length="156" mass="17635">MKHIHEIEREIQSSGEEFFSVGPIERKTIEQYENLLGLEFPVSYKNFLMKYGSLSFCGDTYYGITTKGIEKKQVPCVLFVTEQARDAGDISPKMIKIKSSGYGLSYSIDTETLGKEGEAVIVETQLSFKRDGVKKIIADNYGEFLLNQIKEAIEDI</sequence>
<dbReference type="RefSeq" id="WP_197663606.1">
    <property type="nucleotide sequence ID" value="NZ_JADULK010000003.1"/>
</dbReference>
<dbReference type="SUPFAM" id="SSF160631">
    <property type="entry name" value="SMI1/KNR4-like"/>
    <property type="match status" value="1"/>
</dbReference>
<dbReference type="SMART" id="SM00860">
    <property type="entry name" value="SMI1_KNR4"/>
    <property type="match status" value="1"/>
</dbReference>
<protein>
    <submittedName>
        <fullName evidence="2">SMI1/KNR4 family protein</fullName>
    </submittedName>
</protein>
<gene>
    <name evidence="2" type="ORF">I5U13_08775</name>
</gene>
<proteinExistence type="predicted"/>
<organism evidence="2 3">
    <name type="scientific">Serratia rubidaea</name>
    <name type="common">Serratia marinorubra</name>
    <dbReference type="NCBI Taxonomy" id="61652"/>
    <lineage>
        <taxon>Bacteria</taxon>
        <taxon>Pseudomonadati</taxon>
        <taxon>Pseudomonadota</taxon>
        <taxon>Gammaproteobacteria</taxon>
        <taxon>Enterobacterales</taxon>
        <taxon>Yersiniaceae</taxon>
        <taxon>Serratia</taxon>
    </lineage>
</organism>
<comment type="caution">
    <text evidence="2">The sequence shown here is derived from an EMBL/GenBank/DDBJ whole genome shotgun (WGS) entry which is preliminary data.</text>
</comment>